<keyword evidence="1" id="KW-0233">DNA recombination</keyword>
<organism evidence="3 4">
    <name type="scientific">Acetatifactor muris</name>
    <dbReference type="NCBI Taxonomy" id="879566"/>
    <lineage>
        <taxon>Bacteria</taxon>
        <taxon>Bacillati</taxon>
        <taxon>Bacillota</taxon>
        <taxon>Clostridia</taxon>
        <taxon>Lachnospirales</taxon>
        <taxon>Lachnospiraceae</taxon>
        <taxon>Acetatifactor</taxon>
    </lineage>
</organism>
<dbReference type="PANTHER" id="PTHR30349">
    <property type="entry name" value="PHAGE INTEGRASE-RELATED"/>
    <property type="match status" value="1"/>
</dbReference>
<accession>A0A2K4ZR16</accession>
<dbReference type="SUPFAM" id="SSF56349">
    <property type="entry name" value="DNA breaking-rejoining enzymes"/>
    <property type="match status" value="1"/>
</dbReference>
<reference evidence="3 4" key="1">
    <citation type="submission" date="2018-01" db="EMBL/GenBank/DDBJ databases">
        <authorList>
            <person name="Gaut B.S."/>
            <person name="Morton B.R."/>
            <person name="Clegg M.T."/>
            <person name="Duvall M.R."/>
        </authorList>
    </citation>
    <scope>NUCLEOTIDE SEQUENCE [LARGE SCALE GENOMIC DNA]</scope>
    <source>
        <strain evidence="3">GP69</strain>
    </source>
</reference>
<proteinExistence type="predicted"/>
<sequence length="408" mass="46718">MDLQNLKEHHEELLSFMENNGYCSTYIHRFRDEINRILADADSHRWQSYQDIYLEYLKVPHSKDYLRNKRTIIGALEQFDLFGHFPDGRHRHTLFERGSYHLLVPEFQELIDFYRAYEVQRGKKESTIRGESLNTASFLYRMQEQGARSLDEVTEDAVLSFFVSDDGTLQKSCSYKKNISAVFKAGLKWKEPQCRRILGFLPLLRETRKNIRYLTQDEVRLLRDAAENDGFSARNKAILLLLLFTGLRGCDIAGLTFSSIDWEKERILVEQQKTSVPVEIPLSAVVGNAIYDYLAEERPDTGSLRLFLSETHPFSPLAAGSIGNIVAKACRLAGIRQEPGDRKGTHIFRHNLASTMLENGVPQPVITQTLGHTAPDSLEPYLRADFVHLKECALSIEAFPLAEEVFSL</sequence>
<evidence type="ECO:0000256" key="1">
    <source>
        <dbReference type="ARBA" id="ARBA00023172"/>
    </source>
</evidence>
<dbReference type="InterPro" id="IPR002104">
    <property type="entry name" value="Integrase_catalytic"/>
</dbReference>
<dbReference type="GO" id="GO:0006310">
    <property type="term" value="P:DNA recombination"/>
    <property type="evidence" value="ECO:0007669"/>
    <property type="project" value="UniProtKB-KW"/>
</dbReference>
<protein>
    <submittedName>
        <fullName evidence="3">Site-specific tyrosine recombinase XerC</fullName>
    </submittedName>
</protein>
<dbReference type="InterPro" id="IPR011010">
    <property type="entry name" value="DNA_brk_join_enz"/>
</dbReference>
<dbReference type="Pfam" id="PF00589">
    <property type="entry name" value="Phage_integrase"/>
    <property type="match status" value="1"/>
</dbReference>
<gene>
    <name evidence="3" type="ORF">AMURIS_05677</name>
</gene>
<dbReference type="Gene3D" id="1.10.443.10">
    <property type="entry name" value="Intergrase catalytic core"/>
    <property type="match status" value="1"/>
</dbReference>
<dbReference type="PANTHER" id="PTHR30349:SF64">
    <property type="entry name" value="PROPHAGE INTEGRASE INTD-RELATED"/>
    <property type="match status" value="1"/>
</dbReference>
<keyword evidence="4" id="KW-1185">Reference proteome</keyword>
<evidence type="ECO:0000313" key="4">
    <source>
        <dbReference type="Proteomes" id="UP000236311"/>
    </source>
</evidence>
<dbReference type="InterPro" id="IPR050090">
    <property type="entry name" value="Tyrosine_recombinase_XerCD"/>
</dbReference>
<dbReference type="EMBL" id="OFSM01000094">
    <property type="protein sequence ID" value="SOY32909.1"/>
    <property type="molecule type" value="Genomic_DNA"/>
</dbReference>
<feature type="domain" description="Tyr recombinase" evidence="2">
    <location>
        <begin position="209"/>
        <end position="394"/>
    </location>
</feature>
<dbReference type="InterPro" id="IPR013762">
    <property type="entry name" value="Integrase-like_cat_sf"/>
</dbReference>
<dbReference type="OrthoDB" id="9802329at2"/>
<dbReference type="Proteomes" id="UP000236311">
    <property type="component" value="Unassembled WGS sequence"/>
</dbReference>
<dbReference type="PROSITE" id="PS51898">
    <property type="entry name" value="TYR_RECOMBINASE"/>
    <property type="match status" value="1"/>
</dbReference>
<dbReference type="RefSeq" id="WP_103242775.1">
    <property type="nucleotide sequence ID" value="NZ_JANJZD010000086.1"/>
</dbReference>
<dbReference type="GO" id="GO:0015074">
    <property type="term" value="P:DNA integration"/>
    <property type="evidence" value="ECO:0007669"/>
    <property type="project" value="InterPro"/>
</dbReference>
<dbReference type="AlphaFoldDB" id="A0A2K4ZR16"/>
<name>A0A2K4ZR16_9FIRM</name>
<evidence type="ECO:0000259" key="2">
    <source>
        <dbReference type="PROSITE" id="PS51898"/>
    </source>
</evidence>
<evidence type="ECO:0000313" key="3">
    <source>
        <dbReference type="EMBL" id="SOY32909.1"/>
    </source>
</evidence>
<dbReference type="GO" id="GO:0003677">
    <property type="term" value="F:DNA binding"/>
    <property type="evidence" value="ECO:0007669"/>
    <property type="project" value="InterPro"/>
</dbReference>